<sequence>MTAFNLVRMRVKPGRVEDYLDAHRAAALESFPGMRSVAIVRTGERDFCVVGEWDDMPALVAARPAMIAMLDRVRGHLEELGGDLGVTDPVAGEVVLERRRALAGQGAGAS</sequence>
<protein>
    <submittedName>
        <fullName evidence="2">DUF718 domain-containing protein</fullName>
    </submittedName>
</protein>
<gene>
    <name evidence="2" type="ORF">DI556_18665</name>
</gene>
<dbReference type="EMBL" id="QFPW01000019">
    <property type="protein sequence ID" value="PZQ47011.1"/>
    <property type="molecule type" value="Genomic_DNA"/>
</dbReference>
<dbReference type="SUPFAM" id="SSF54909">
    <property type="entry name" value="Dimeric alpha+beta barrel"/>
    <property type="match status" value="1"/>
</dbReference>
<evidence type="ECO:0000313" key="3">
    <source>
        <dbReference type="Proteomes" id="UP000249185"/>
    </source>
</evidence>
<evidence type="ECO:0000259" key="1">
    <source>
        <dbReference type="Pfam" id="PF03992"/>
    </source>
</evidence>
<feature type="domain" description="ABM" evidence="1">
    <location>
        <begin position="6"/>
        <end position="61"/>
    </location>
</feature>
<dbReference type="InterPro" id="IPR007138">
    <property type="entry name" value="ABM_dom"/>
</dbReference>
<reference evidence="2 3" key="1">
    <citation type="submission" date="2017-08" db="EMBL/GenBank/DDBJ databases">
        <title>Infants hospitalized years apart are colonized by the same room-sourced microbial strains.</title>
        <authorList>
            <person name="Brooks B."/>
            <person name="Olm M.R."/>
            <person name="Firek B.A."/>
            <person name="Baker R."/>
            <person name="Thomas B.C."/>
            <person name="Morowitz M.J."/>
            <person name="Banfield J.F."/>
        </authorList>
    </citation>
    <scope>NUCLEOTIDE SEQUENCE [LARGE SCALE GENOMIC DNA]</scope>
    <source>
        <strain evidence="2">S2_005_002_R2_34</strain>
    </source>
</reference>
<evidence type="ECO:0000313" key="2">
    <source>
        <dbReference type="EMBL" id="PZQ47011.1"/>
    </source>
</evidence>
<dbReference type="InterPro" id="IPR011008">
    <property type="entry name" value="Dimeric_a/b-barrel"/>
</dbReference>
<comment type="caution">
    <text evidence="2">The sequence shown here is derived from an EMBL/GenBank/DDBJ whole genome shotgun (WGS) entry which is preliminary data.</text>
</comment>
<dbReference type="AlphaFoldDB" id="A0A2W5N0F4"/>
<dbReference type="Proteomes" id="UP000249185">
    <property type="component" value="Unassembled WGS sequence"/>
</dbReference>
<accession>A0A2W5N0F4</accession>
<organism evidence="2 3">
    <name type="scientific">Rhodovulum sulfidophilum</name>
    <name type="common">Rhodobacter sulfidophilus</name>
    <dbReference type="NCBI Taxonomy" id="35806"/>
    <lineage>
        <taxon>Bacteria</taxon>
        <taxon>Pseudomonadati</taxon>
        <taxon>Pseudomonadota</taxon>
        <taxon>Alphaproteobacteria</taxon>
        <taxon>Rhodobacterales</taxon>
        <taxon>Paracoccaceae</taxon>
        <taxon>Rhodovulum</taxon>
    </lineage>
</organism>
<proteinExistence type="predicted"/>
<name>A0A2W5N0F4_RHOSU</name>
<dbReference type="Pfam" id="PF03992">
    <property type="entry name" value="ABM"/>
    <property type="match status" value="1"/>
</dbReference>